<comment type="similarity">
    <text evidence="2 9">Belongs to the major facilitator superfamily. Sugar transporter (TC 2.A.1.1) family.</text>
</comment>
<evidence type="ECO:0000256" key="5">
    <source>
        <dbReference type="ARBA" id="ARBA00022911"/>
    </source>
</evidence>
<dbReference type="SUPFAM" id="SSF103473">
    <property type="entry name" value="MFS general substrate transporter"/>
    <property type="match status" value="1"/>
</dbReference>
<dbReference type="InterPro" id="IPR005828">
    <property type="entry name" value="MFS_sugar_transport-like"/>
</dbReference>
<feature type="transmembrane region" description="Helical" evidence="10">
    <location>
        <begin position="358"/>
        <end position="378"/>
    </location>
</feature>
<feature type="transmembrane region" description="Helical" evidence="10">
    <location>
        <begin position="133"/>
        <end position="153"/>
    </location>
</feature>
<accession>A0A5P8N8I8</accession>
<dbReference type="EMBL" id="MK890620">
    <property type="protein sequence ID" value="QFR37125.1"/>
    <property type="molecule type" value="Genomic_DNA"/>
</dbReference>
<feature type="transmembrane region" description="Helical" evidence="10">
    <location>
        <begin position="390"/>
        <end position="412"/>
    </location>
</feature>
<comment type="subcellular location">
    <subcellularLocation>
        <location evidence="1">Membrane</location>
        <topology evidence="1">Multi-pass membrane protein</topology>
    </subcellularLocation>
</comment>
<keyword evidence="5" id="KW-0672">Quinate metabolism</keyword>
<evidence type="ECO:0000256" key="4">
    <source>
        <dbReference type="ARBA" id="ARBA00022692"/>
    </source>
</evidence>
<keyword evidence="6 10" id="KW-1133">Transmembrane helix</keyword>
<feature type="domain" description="Major facilitator superfamily (MFS) profile" evidence="11">
    <location>
        <begin position="29"/>
        <end position="478"/>
    </location>
</feature>
<dbReference type="PROSITE" id="PS50850">
    <property type="entry name" value="MFS"/>
    <property type="match status" value="1"/>
</dbReference>
<evidence type="ECO:0000256" key="10">
    <source>
        <dbReference type="SAM" id="Phobius"/>
    </source>
</evidence>
<dbReference type="GO" id="GO:0016020">
    <property type="term" value="C:membrane"/>
    <property type="evidence" value="ECO:0007669"/>
    <property type="project" value="UniProtKB-SubCell"/>
</dbReference>
<organism evidence="12">
    <name type="scientific">Cyberlindnera americana</name>
    <dbReference type="NCBI Taxonomy" id="36016"/>
    <lineage>
        <taxon>Eukaryota</taxon>
        <taxon>Fungi</taxon>
        <taxon>Dikarya</taxon>
        <taxon>Ascomycota</taxon>
        <taxon>Saccharomycotina</taxon>
        <taxon>Saccharomycetes</taxon>
        <taxon>Phaffomycetales</taxon>
        <taxon>Phaffomycetaceae</taxon>
        <taxon>Cyberlindnera</taxon>
    </lineage>
</organism>
<protein>
    <recommendedName>
        <fullName evidence="8">Quinate transporter</fullName>
    </recommendedName>
</protein>
<keyword evidence="4 10" id="KW-0812">Transmembrane</keyword>
<dbReference type="Gene3D" id="1.20.1250.20">
    <property type="entry name" value="MFS general substrate transporter like domains"/>
    <property type="match status" value="1"/>
</dbReference>
<dbReference type="PANTHER" id="PTHR48022">
    <property type="entry name" value="PLASTIDIC GLUCOSE TRANSPORTER 4"/>
    <property type="match status" value="1"/>
</dbReference>
<keyword evidence="3 9" id="KW-0813">Transport</keyword>
<evidence type="ECO:0000256" key="3">
    <source>
        <dbReference type="ARBA" id="ARBA00022448"/>
    </source>
</evidence>
<dbReference type="InterPro" id="IPR050360">
    <property type="entry name" value="MFS_Sugar_Transporters"/>
</dbReference>
<dbReference type="InterPro" id="IPR003663">
    <property type="entry name" value="Sugar/inositol_transpt"/>
</dbReference>
<dbReference type="InterPro" id="IPR005829">
    <property type="entry name" value="Sugar_transporter_CS"/>
</dbReference>
<keyword evidence="7 10" id="KW-0472">Membrane</keyword>
<dbReference type="Pfam" id="PF00083">
    <property type="entry name" value="Sugar_tr"/>
    <property type="match status" value="1"/>
</dbReference>
<feature type="transmembrane region" description="Helical" evidence="10">
    <location>
        <begin position="453"/>
        <end position="474"/>
    </location>
</feature>
<feature type="transmembrane region" description="Helical" evidence="10">
    <location>
        <begin position="198"/>
        <end position="220"/>
    </location>
</feature>
<evidence type="ECO:0000256" key="9">
    <source>
        <dbReference type="RuleBase" id="RU003346"/>
    </source>
</evidence>
<dbReference type="PROSITE" id="PS00217">
    <property type="entry name" value="SUGAR_TRANSPORT_2"/>
    <property type="match status" value="1"/>
</dbReference>
<dbReference type="PRINTS" id="PR00171">
    <property type="entry name" value="SUGRTRNSPORT"/>
</dbReference>
<dbReference type="PANTHER" id="PTHR48022:SF34">
    <property type="entry name" value="MAJOR FACILITATOR SUPERFAMILY (MFS) PROFILE DOMAIN-CONTAINING PROTEIN-RELATED"/>
    <property type="match status" value="1"/>
</dbReference>
<gene>
    <name evidence="12" type="ORF">g3371</name>
</gene>
<feature type="transmembrane region" description="Helical" evidence="10">
    <location>
        <begin position="424"/>
        <end position="441"/>
    </location>
</feature>
<evidence type="ECO:0000256" key="7">
    <source>
        <dbReference type="ARBA" id="ARBA00023136"/>
    </source>
</evidence>
<dbReference type="InterPro" id="IPR036259">
    <property type="entry name" value="MFS_trans_sf"/>
</dbReference>
<feature type="transmembrane region" description="Helical" evidence="10">
    <location>
        <begin position="77"/>
        <end position="97"/>
    </location>
</feature>
<dbReference type="NCBIfam" id="TIGR00879">
    <property type="entry name" value="SP"/>
    <property type="match status" value="1"/>
</dbReference>
<dbReference type="AlphaFoldDB" id="A0A5P8N8I8"/>
<evidence type="ECO:0000256" key="1">
    <source>
        <dbReference type="ARBA" id="ARBA00004141"/>
    </source>
</evidence>
<proteinExistence type="inferred from homology"/>
<evidence type="ECO:0000256" key="2">
    <source>
        <dbReference type="ARBA" id="ARBA00010992"/>
    </source>
</evidence>
<evidence type="ECO:0000259" key="11">
    <source>
        <dbReference type="PROSITE" id="PS50850"/>
    </source>
</evidence>
<evidence type="ECO:0000256" key="8">
    <source>
        <dbReference type="ARBA" id="ARBA00043213"/>
    </source>
</evidence>
<feature type="transmembrane region" description="Helical" evidence="10">
    <location>
        <begin position="329"/>
        <end position="351"/>
    </location>
</feature>
<sequence>MKFTIHNPFKVVEDRPTPPQVYNWKVYACGIVLAAAALEIGYDSGFIGGTLALDSFASEFGLDQMTTSHHSFITSNIISVFHAGCFFGSIFSYFFTYYKGRKFGLLFSCVTMALGAILMMLPSHSRGLVPLYLGRTLAGVGVGCSTSIVPVYLAEISPPGIRGRVSAMYELGWRVGDTTGFFIAYGVSDTIKESFKQWYIPFAVQLIPAGLYIIGVSFLIETPRWLVGKGRDEEALKNLCWLRNLNEEDEYIQWEFNNMKEEIEVQKRTVGLGFTDPFRELARKPSILKRLFISAGLYVLQDLYGIQSINYYSPTIFKQIGVKSTNTSLFSSGLFGVCKLISTIIWAAFVVEQFGRRTTLLFTSPICALCFFYIGGYVKYKTSGPEAKAALGLVYVWCFFFIMGWSGTPYVVGAEIFDNNIRGACQAINSMFLWLGVFLMTRFTTQMVASMKYGLFFFFAGFAVLSIPFVYFLLPETKGVSLEYMDRLFAKPAWRAHKELFEELDEERLERERVDGLGSPLTPMFTQDDVDEKASAEFVEEASIKRSGV</sequence>
<evidence type="ECO:0000256" key="6">
    <source>
        <dbReference type="ARBA" id="ARBA00022989"/>
    </source>
</evidence>
<evidence type="ECO:0000313" key="12">
    <source>
        <dbReference type="EMBL" id="QFR37125.1"/>
    </source>
</evidence>
<dbReference type="GO" id="GO:0005351">
    <property type="term" value="F:carbohydrate:proton symporter activity"/>
    <property type="evidence" value="ECO:0007669"/>
    <property type="project" value="TreeGrafter"/>
</dbReference>
<dbReference type="PROSITE" id="PS00216">
    <property type="entry name" value="SUGAR_TRANSPORT_1"/>
    <property type="match status" value="1"/>
</dbReference>
<reference evidence="12" key="1">
    <citation type="journal article" date="2019" name="Front. Microbiol.">
        <title>An Overview of Genes From Cyberlindnera americana, a Symbiont Yeast Isolated From the Gut of the Bark Beetle Dendroctonus rhizophagus (Curculionidae: Scolytinae), Involved in the Detoxification Process Using Genome and Transcriptome Data.</title>
        <authorList>
            <person name="Soto-Robles L.V."/>
            <person name="Torres-Banda V."/>
            <person name="Rivera-Orduna F.N."/>
            <person name="Curiel-Quesada E."/>
            <person name="Hidalgo-Lara M.E."/>
            <person name="Zuniga G."/>
        </authorList>
    </citation>
    <scope>NUCLEOTIDE SEQUENCE</scope>
    <source>
        <strain evidence="12">ChDrAdgY46</strain>
    </source>
</reference>
<dbReference type="InterPro" id="IPR020846">
    <property type="entry name" value="MFS_dom"/>
</dbReference>
<name>A0A5P8N8I8_9ASCO</name>
<feature type="transmembrane region" description="Helical" evidence="10">
    <location>
        <begin position="103"/>
        <end position="121"/>
    </location>
</feature>